<protein>
    <submittedName>
        <fullName evidence="1">Uncharacterized protein</fullName>
    </submittedName>
</protein>
<gene>
    <name evidence="1" type="ORF">RND71_014534</name>
</gene>
<evidence type="ECO:0000313" key="1">
    <source>
        <dbReference type="EMBL" id="KAK4366654.1"/>
    </source>
</evidence>
<sequence length="123" mass="13679">MTAEALGAVKGREKAHHSKLPPENIGFQHRLTNIEAQPRRSAGIQFLGLISPCLESLFFVRFSVCLTVCYNVGLETCFLPHFSWIAKVRVGGKETESFYLLKITTTIAASSHALQIYVLGDQR</sequence>
<dbReference type="AlphaFoldDB" id="A0AAE1VMU5"/>
<keyword evidence="2" id="KW-1185">Reference proteome</keyword>
<reference evidence="1" key="1">
    <citation type="submission" date="2023-12" db="EMBL/GenBank/DDBJ databases">
        <title>Genome assembly of Anisodus tanguticus.</title>
        <authorList>
            <person name="Wang Y.-J."/>
        </authorList>
    </citation>
    <scope>NUCLEOTIDE SEQUENCE</scope>
    <source>
        <strain evidence="1">KB-2021</strain>
        <tissue evidence="1">Leaf</tissue>
    </source>
</reference>
<accession>A0AAE1VMU5</accession>
<comment type="caution">
    <text evidence="1">The sequence shown here is derived from an EMBL/GenBank/DDBJ whole genome shotgun (WGS) entry which is preliminary data.</text>
</comment>
<organism evidence="1 2">
    <name type="scientific">Anisodus tanguticus</name>
    <dbReference type="NCBI Taxonomy" id="243964"/>
    <lineage>
        <taxon>Eukaryota</taxon>
        <taxon>Viridiplantae</taxon>
        <taxon>Streptophyta</taxon>
        <taxon>Embryophyta</taxon>
        <taxon>Tracheophyta</taxon>
        <taxon>Spermatophyta</taxon>
        <taxon>Magnoliopsida</taxon>
        <taxon>eudicotyledons</taxon>
        <taxon>Gunneridae</taxon>
        <taxon>Pentapetalae</taxon>
        <taxon>asterids</taxon>
        <taxon>lamiids</taxon>
        <taxon>Solanales</taxon>
        <taxon>Solanaceae</taxon>
        <taxon>Solanoideae</taxon>
        <taxon>Hyoscyameae</taxon>
        <taxon>Anisodus</taxon>
    </lineage>
</organism>
<name>A0AAE1VMU5_9SOLA</name>
<proteinExistence type="predicted"/>
<dbReference type="EMBL" id="JAVYJV010000007">
    <property type="protein sequence ID" value="KAK4366654.1"/>
    <property type="molecule type" value="Genomic_DNA"/>
</dbReference>
<dbReference type="Proteomes" id="UP001291623">
    <property type="component" value="Unassembled WGS sequence"/>
</dbReference>
<evidence type="ECO:0000313" key="2">
    <source>
        <dbReference type="Proteomes" id="UP001291623"/>
    </source>
</evidence>